<reference evidence="4" key="1">
    <citation type="submission" date="2019-11" db="EMBL/GenBank/DDBJ databases">
        <authorList>
            <person name="Liu Y."/>
            <person name="Hou J."/>
            <person name="Li T.-Q."/>
            <person name="Guan C.-H."/>
            <person name="Wu X."/>
            <person name="Wu H.-Z."/>
            <person name="Ling F."/>
            <person name="Zhang R."/>
            <person name="Shi X.-G."/>
            <person name="Ren J.-P."/>
            <person name="Chen E.-F."/>
            <person name="Sun J.-M."/>
        </authorList>
    </citation>
    <scope>NUCLEOTIDE SEQUENCE</scope>
    <source>
        <strain evidence="4">Adult_tree_wgs_1</strain>
        <tissue evidence="4">Leaves</tissue>
    </source>
</reference>
<gene>
    <name evidence="4" type="ORF">RHSIM_RhsimUnG0031100</name>
</gene>
<dbReference type="InterPro" id="IPR043502">
    <property type="entry name" value="DNA/RNA_pol_sf"/>
</dbReference>
<dbReference type="GO" id="GO:0003676">
    <property type="term" value="F:nucleic acid binding"/>
    <property type="evidence" value="ECO:0007669"/>
    <property type="project" value="InterPro"/>
</dbReference>
<dbReference type="InterPro" id="IPR036397">
    <property type="entry name" value="RNaseH_sf"/>
</dbReference>
<proteinExistence type="predicted"/>
<keyword evidence="5" id="KW-1185">Reference proteome</keyword>
<dbReference type="SUPFAM" id="SSF53098">
    <property type="entry name" value="Ribonuclease H-like"/>
    <property type="match status" value="1"/>
</dbReference>
<feature type="domain" description="Tf2-1-like SH3-like" evidence="3">
    <location>
        <begin position="506"/>
        <end position="543"/>
    </location>
</feature>
<dbReference type="Proteomes" id="UP000626092">
    <property type="component" value="Unassembled WGS sequence"/>
</dbReference>
<dbReference type="Pfam" id="PF17921">
    <property type="entry name" value="Integrase_H2C2"/>
    <property type="match status" value="1"/>
</dbReference>
<evidence type="ECO:0000313" key="5">
    <source>
        <dbReference type="Proteomes" id="UP000626092"/>
    </source>
</evidence>
<evidence type="ECO:0000259" key="2">
    <source>
        <dbReference type="Pfam" id="PF17921"/>
    </source>
</evidence>
<comment type="caution">
    <text evidence="4">The sequence shown here is derived from an EMBL/GenBank/DDBJ whole genome shotgun (WGS) entry which is preliminary data.</text>
</comment>
<dbReference type="AlphaFoldDB" id="A0A834L520"/>
<evidence type="ECO:0000256" key="1">
    <source>
        <dbReference type="SAM" id="MobiDB-lite"/>
    </source>
</evidence>
<evidence type="ECO:0000313" key="4">
    <source>
        <dbReference type="EMBL" id="KAF7116358.1"/>
    </source>
</evidence>
<dbReference type="InterPro" id="IPR012337">
    <property type="entry name" value="RNaseH-like_sf"/>
</dbReference>
<dbReference type="FunFam" id="1.10.340.70:FF:000001">
    <property type="entry name" value="Retrovirus-related Pol polyprotein from transposon gypsy-like Protein"/>
    <property type="match status" value="1"/>
</dbReference>
<dbReference type="PANTHER" id="PTHR45835:SF99">
    <property type="entry name" value="CHROMO DOMAIN-CONTAINING PROTEIN-RELATED"/>
    <property type="match status" value="1"/>
</dbReference>
<dbReference type="InterPro" id="IPR041588">
    <property type="entry name" value="Integrase_H2C2"/>
</dbReference>
<feature type="compositionally biased region" description="Basic and acidic residues" evidence="1">
    <location>
        <begin position="668"/>
        <end position="677"/>
    </location>
</feature>
<dbReference type="OrthoDB" id="8065738at2759"/>
<sequence length="711" mass="81071">MLKADEEDKIFEDTQQELLQGDNQEEFQISLHALSGIHFKAMVKDFKWTMQGVEFTIDMKLLPLGGCDMVIGVQWLSILGSVLWDFKNLKMEFIILVAKHTLKGGEVPAVQLVDAKTMEQLLRRHPLGVMAQMCNIQAETSEQVQVNPEISMLLQNYEDVFSEPQGLPPVRAHDHQIPLFPSTQPPSIRPYRYPYIQKNEIEKIITTPMQQKWLSKMMGFDYEIVYRSGKSNVVADALSRMVENTDLISENQGSLTALTVVFYNWMLYYKSRLVVGKDDQFRLKLIQEHHASPTGGHSGGERSYYRLKQAFYWKGMKRAVLKFVAECDTCQRNKNETVASPALLQPLPIHDRLWSDISMDFIEGLLISTQKSVIFVVVDRLSKDAHFIPLTHPYTATIVAQAFLDNVFKLHGMPRCLTGDRPKVWAHWLPLAEWWYNTTFHISTGITPYEALYGQSPLNYRHYIPGGTTIAAADGLLKDRETVLKLLKEHLISSQHRMKQITNSHRTEREFEVIQRDGAVASKLDLPPSSRIHPVFHMSLLKKKLGFGAVFSGQTLFQKTPLGRVGMSCSRDFQIFNLEDKVALKGRVMISMEHQCYQWYQSGRSLATAMTKTRAHEQKRTEEAMNLLRESDEQLVNSVAHLTNSIAKIKELVTTLSEKCDQIASKRVSPEPEHGESSMDPSRSNSSASIFVQIRYTKIDYPHFFGGDPTG</sequence>
<evidence type="ECO:0000259" key="3">
    <source>
        <dbReference type="Pfam" id="PF24626"/>
    </source>
</evidence>
<dbReference type="Gene3D" id="3.30.420.10">
    <property type="entry name" value="Ribonuclease H-like superfamily/Ribonuclease H"/>
    <property type="match status" value="2"/>
</dbReference>
<dbReference type="PANTHER" id="PTHR45835">
    <property type="entry name" value="YALI0A06105P"/>
    <property type="match status" value="1"/>
</dbReference>
<dbReference type="SUPFAM" id="SSF56672">
    <property type="entry name" value="DNA/RNA polymerases"/>
    <property type="match status" value="1"/>
</dbReference>
<organism evidence="4 5">
    <name type="scientific">Rhododendron simsii</name>
    <name type="common">Sims's rhododendron</name>
    <dbReference type="NCBI Taxonomy" id="118357"/>
    <lineage>
        <taxon>Eukaryota</taxon>
        <taxon>Viridiplantae</taxon>
        <taxon>Streptophyta</taxon>
        <taxon>Embryophyta</taxon>
        <taxon>Tracheophyta</taxon>
        <taxon>Spermatophyta</taxon>
        <taxon>Magnoliopsida</taxon>
        <taxon>eudicotyledons</taxon>
        <taxon>Gunneridae</taxon>
        <taxon>Pentapetalae</taxon>
        <taxon>asterids</taxon>
        <taxon>Ericales</taxon>
        <taxon>Ericaceae</taxon>
        <taxon>Ericoideae</taxon>
        <taxon>Rhodoreae</taxon>
        <taxon>Rhododendron</taxon>
    </lineage>
</organism>
<dbReference type="EMBL" id="WJXA01000076">
    <property type="protein sequence ID" value="KAF7116358.1"/>
    <property type="molecule type" value="Genomic_DNA"/>
</dbReference>
<name>A0A834L520_RHOSS</name>
<dbReference type="CDD" id="cd00303">
    <property type="entry name" value="retropepsin_like"/>
    <property type="match status" value="1"/>
</dbReference>
<protein>
    <recommendedName>
        <fullName evidence="6">Integrase catalytic domain-containing protein</fullName>
    </recommendedName>
</protein>
<evidence type="ECO:0008006" key="6">
    <source>
        <dbReference type="Google" id="ProtNLM"/>
    </source>
</evidence>
<dbReference type="Pfam" id="PF24626">
    <property type="entry name" value="SH3_Tf2-1"/>
    <property type="match status" value="1"/>
</dbReference>
<dbReference type="InterPro" id="IPR056924">
    <property type="entry name" value="SH3_Tf2-1"/>
</dbReference>
<feature type="region of interest" description="Disordered" evidence="1">
    <location>
        <begin position="664"/>
        <end position="686"/>
    </location>
</feature>
<dbReference type="Gene3D" id="1.10.340.70">
    <property type="match status" value="1"/>
</dbReference>
<feature type="domain" description="Integrase zinc-binding" evidence="2">
    <location>
        <begin position="279"/>
        <end position="335"/>
    </location>
</feature>
<accession>A0A834L520</accession>